<protein>
    <submittedName>
        <fullName evidence="5">DNA-binding GntR family transcriptional regulator</fullName>
    </submittedName>
</protein>
<dbReference type="CDD" id="cd07377">
    <property type="entry name" value="WHTH_GntR"/>
    <property type="match status" value="1"/>
</dbReference>
<evidence type="ECO:0000313" key="5">
    <source>
        <dbReference type="EMBL" id="MBB5629635.1"/>
    </source>
</evidence>
<dbReference type="InterPro" id="IPR036390">
    <property type="entry name" value="WH_DNA-bd_sf"/>
</dbReference>
<evidence type="ECO:0000259" key="4">
    <source>
        <dbReference type="PROSITE" id="PS50949"/>
    </source>
</evidence>
<dbReference type="Gene3D" id="1.20.120.530">
    <property type="entry name" value="GntR ligand-binding domain-like"/>
    <property type="match status" value="1"/>
</dbReference>
<keyword evidence="2 5" id="KW-0238">DNA-binding</keyword>
<feature type="domain" description="HTH gntR-type" evidence="4">
    <location>
        <begin position="7"/>
        <end position="74"/>
    </location>
</feature>
<dbReference type="InterPro" id="IPR011711">
    <property type="entry name" value="GntR_C"/>
</dbReference>
<evidence type="ECO:0000256" key="3">
    <source>
        <dbReference type="ARBA" id="ARBA00023163"/>
    </source>
</evidence>
<gene>
    <name evidence="5" type="ORF">BJ981_005334</name>
</gene>
<dbReference type="Gene3D" id="1.10.10.10">
    <property type="entry name" value="Winged helix-like DNA-binding domain superfamily/Winged helix DNA-binding domain"/>
    <property type="match status" value="1"/>
</dbReference>
<dbReference type="SUPFAM" id="SSF46785">
    <property type="entry name" value="Winged helix' DNA-binding domain"/>
    <property type="match status" value="1"/>
</dbReference>
<dbReference type="GO" id="GO:0003677">
    <property type="term" value="F:DNA binding"/>
    <property type="evidence" value="ECO:0007669"/>
    <property type="project" value="UniProtKB-KW"/>
</dbReference>
<keyword evidence="6" id="KW-1185">Reference proteome</keyword>
<dbReference type="GO" id="GO:0003700">
    <property type="term" value="F:DNA-binding transcription factor activity"/>
    <property type="evidence" value="ECO:0007669"/>
    <property type="project" value="InterPro"/>
</dbReference>
<comment type="caution">
    <text evidence="5">The sequence shown here is derived from an EMBL/GenBank/DDBJ whole genome shotgun (WGS) entry which is preliminary data.</text>
</comment>
<dbReference type="AlphaFoldDB" id="A0A7W9DTP3"/>
<dbReference type="EMBL" id="JACHBR010000001">
    <property type="protein sequence ID" value="MBB5629635.1"/>
    <property type="molecule type" value="Genomic_DNA"/>
</dbReference>
<keyword evidence="3" id="KW-0804">Transcription</keyword>
<dbReference type="PROSITE" id="PS50949">
    <property type="entry name" value="HTH_GNTR"/>
    <property type="match status" value="1"/>
</dbReference>
<dbReference type="Pfam" id="PF07729">
    <property type="entry name" value="FCD"/>
    <property type="match status" value="1"/>
</dbReference>
<name>A0A7W9DTP3_9ACTN</name>
<evidence type="ECO:0000256" key="2">
    <source>
        <dbReference type="ARBA" id="ARBA00023125"/>
    </source>
</evidence>
<evidence type="ECO:0000313" key="6">
    <source>
        <dbReference type="Proteomes" id="UP000588112"/>
    </source>
</evidence>
<dbReference type="Proteomes" id="UP000588112">
    <property type="component" value="Unassembled WGS sequence"/>
</dbReference>
<dbReference type="SMART" id="SM00345">
    <property type="entry name" value="HTH_GNTR"/>
    <property type="match status" value="1"/>
</dbReference>
<keyword evidence="1" id="KW-0805">Transcription regulation</keyword>
<evidence type="ECO:0000256" key="1">
    <source>
        <dbReference type="ARBA" id="ARBA00023015"/>
    </source>
</evidence>
<dbReference type="InterPro" id="IPR000524">
    <property type="entry name" value="Tscrpt_reg_HTH_GntR"/>
</dbReference>
<dbReference type="InterPro" id="IPR008920">
    <property type="entry name" value="TF_FadR/GntR_C"/>
</dbReference>
<accession>A0A7W9DTP3</accession>
<dbReference type="InterPro" id="IPR036388">
    <property type="entry name" value="WH-like_DNA-bd_sf"/>
</dbReference>
<reference evidence="5 6" key="1">
    <citation type="submission" date="2020-08" db="EMBL/GenBank/DDBJ databases">
        <title>Sequencing the genomes of 1000 actinobacteria strains.</title>
        <authorList>
            <person name="Klenk H.-P."/>
        </authorList>
    </citation>
    <scope>NUCLEOTIDE SEQUENCE [LARGE SCALE GENOMIC DNA]</scope>
    <source>
        <strain evidence="5 6">DSM 45790</strain>
    </source>
</reference>
<dbReference type="PANTHER" id="PTHR43537">
    <property type="entry name" value="TRANSCRIPTIONAL REGULATOR, GNTR FAMILY"/>
    <property type="match status" value="1"/>
</dbReference>
<organism evidence="5 6">
    <name type="scientific">Sphaerisporangium krabiense</name>
    <dbReference type="NCBI Taxonomy" id="763782"/>
    <lineage>
        <taxon>Bacteria</taxon>
        <taxon>Bacillati</taxon>
        <taxon>Actinomycetota</taxon>
        <taxon>Actinomycetes</taxon>
        <taxon>Streptosporangiales</taxon>
        <taxon>Streptosporangiaceae</taxon>
        <taxon>Sphaerisporangium</taxon>
    </lineage>
</organism>
<proteinExistence type="predicted"/>
<sequence>MSEIRPGNTVDELYQTLRERIIEGVYVPGFRLSQGGLAAELATSRTPLREALQRLEADGLVVSQANRGMEVAPASHADVEQHYVLRLLVEPPTIAGLVGEFTAQDLERMAADLETMERDGRRVRDFQEAHLRFHQTALRRYPKGVADLIDMLHTRIYRHQRLYLSHPGVLEDFTAVDRIFMEAIRDGDAVLARQVLEFHLIDAALGLVLDGEPDHVFGALRVAARGLGIELDTTPDRRIERRPARLRWLRQEVRHDLALTTTNLTNAPPEGDPP</sequence>
<dbReference type="PANTHER" id="PTHR43537:SF5">
    <property type="entry name" value="UXU OPERON TRANSCRIPTIONAL REGULATOR"/>
    <property type="match status" value="1"/>
</dbReference>
<dbReference type="RefSeq" id="WP_184614848.1">
    <property type="nucleotide sequence ID" value="NZ_BOOS01000031.1"/>
</dbReference>
<dbReference type="SMART" id="SM00895">
    <property type="entry name" value="FCD"/>
    <property type="match status" value="1"/>
</dbReference>
<dbReference type="Pfam" id="PF00392">
    <property type="entry name" value="GntR"/>
    <property type="match status" value="1"/>
</dbReference>
<dbReference type="SUPFAM" id="SSF48008">
    <property type="entry name" value="GntR ligand-binding domain-like"/>
    <property type="match status" value="1"/>
</dbReference>